<dbReference type="PANTHER" id="PTHR24096:SF149">
    <property type="entry name" value="AMP-BINDING DOMAIN-CONTAINING PROTEIN-RELATED"/>
    <property type="match status" value="1"/>
</dbReference>
<dbReference type="PRINTS" id="PR00154">
    <property type="entry name" value="AMPBINDING"/>
</dbReference>
<feature type="domain" description="AMP-dependent synthetase/ligase" evidence="3">
    <location>
        <begin position="8"/>
        <end position="375"/>
    </location>
</feature>
<dbReference type="NCBIfam" id="NF004837">
    <property type="entry name" value="PRK06187.1"/>
    <property type="match status" value="1"/>
</dbReference>
<dbReference type="InterPro" id="IPR045851">
    <property type="entry name" value="AMP-bd_C_sf"/>
</dbReference>
<dbReference type="InterPro" id="IPR042099">
    <property type="entry name" value="ANL_N_sf"/>
</dbReference>
<evidence type="ECO:0000313" key="6">
    <source>
        <dbReference type="Proteomes" id="UP000198644"/>
    </source>
</evidence>
<reference evidence="5 6" key="1">
    <citation type="submission" date="2016-10" db="EMBL/GenBank/DDBJ databases">
        <authorList>
            <person name="de Groot N.N."/>
        </authorList>
    </citation>
    <scope>NUCLEOTIDE SEQUENCE [LARGE SCALE GENOMIC DNA]</scope>
    <source>
        <strain evidence="5 6">CGMCC 1.9167</strain>
    </source>
</reference>
<dbReference type="EMBL" id="FOYW01000001">
    <property type="protein sequence ID" value="SFR62142.1"/>
    <property type="molecule type" value="Genomic_DNA"/>
</dbReference>
<evidence type="ECO:0000259" key="3">
    <source>
        <dbReference type="Pfam" id="PF00501"/>
    </source>
</evidence>
<keyword evidence="6" id="KW-1185">Reference proteome</keyword>
<feature type="domain" description="AMP-binding enzyme C-terminal" evidence="4">
    <location>
        <begin position="426"/>
        <end position="500"/>
    </location>
</feature>
<evidence type="ECO:0000313" key="5">
    <source>
        <dbReference type="EMBL" id="SFR62142.1"/>
    </source>
</evidence>
<dbReference type="Proteomes" id="UP000198644">
    <property type="component" value="Unassembled WGS sequence"/>
</dbReference>
<dbReference type="GO" id="GO:0016405">
    <property type="term" value="F:CoA-ligase activity"/>
    <property type="evidence" value="ECO:0007669"/>
    <property type="project" value="TreeGrafter"/>
</dbReference>
<dbReference type="Gene3D" id="3.30.300.30">
    <property type="match status" value="1"/>
</dbReference>
<proteinExistence type="inferred from homology"/>
<dbReference type="InterPro" id="IPR020459">
    <property type="entry name" value="AMP-binding"/>
</dbReference>
<gene>
    <name evidence="5" type="ORF">SAMN05216203_1868</name>
</gene>
<evidence type="ECO:0000256" key="2">
    <source>
        <dbReference type="ARBA" id="ARBA00022598"/>
    </source>
</evidence>
<evidence type="ECO:0000259" key="4">
    <source>
        <dbReference type="Pfam" id="PF13193"/>
    </source>
</evidence>
<dbReference type="Pfam" id="PF13193">
    <property type="entry name" value="AMP-binding_C"/>
    <property type="match status" value="1"/>
</dbReference>
<sequence>MILTDLPEKSLERFGEYPMLYAGEREITNLELQESANRLANGLKNLGVTPGDRVVVCMPNCPEVFIAYQGILRAEAIVLPVMFVLHPREIGYILQASGATAVITSQAMLPAIEQATSGMETPPTLVVAGIAQNQPSPNAGIPCNSLCSLMAAAEPELSRPRLKEDDVAVILFTSGTTGQPKGVMLTHRNLYSNAAAAVELAEATGDEPGTTLGVLPLAHIYGFTMANTLFLRGGSMVILPKFDVRAVCEAIQKHQVRAFSAVPAMIYALTMAPEVDEYDVSSLESVGSGSAPLPVSLIEAFRKRFNAEIYEGYGLSEAAPTVSAHRKGETIKPGSVGRAFPGVELRIADDQGNPMPAGEVGELLVRGENITPGYYRNEEATKAAIRDGWLHTGDVARIDEDGYLYIVDRKKDLILRGGFNIYPRDLEELISRHPAVAEVAVVGVPSERMGEEVVAVVVPNQDSEITEEEVLTFCQERLAKYKTPRRVVFMDTMPRNGVGKILKKSLREQVAEQVVIE</sequence>
<dbReference type="Pfam" id="PF00501">
    <property type="entry name" value="AMP-binding"/>
    <property type="match status" value="1"/>
</dbReference>
<dbReference type="FunFam" id="3.30.300.30:FF:000008">
    <property type="entry name" value="2,3-dihydroxybenzoate-AMP ligase"/>
    <property type="match status" value="1"/>
</dbReference>
<comment type="similarity">
    <text evidence="1">Belongs to the ATP-dependent AMP-binding enzyme family.</text>
</comment>
<dbReference type="OrthoDB" id="9803968at2"/>
<dbReference type="PANTHER" id="PTHR24096">
    <property type="entry name" value="LONG-CHAIN-FATTY-ACID--COA LIGASE"/>
    <property type="match status" value="1"/>
</dbReference>
<dbReference type="Gene3D" id="3.40.50.12780">
    <property type="entry name" value="N-terminal domain of ligase-like"/>
    <property type="match status" value="1"/>
</dbReference>
<name>A0A1I6I607_9GAMM</name>
<protein>
    <submittedName>
        <fullName evidence="5">Long-chain acyl-CoA synthetase</fullName>
    </submittedName>
</protein>
<accession>A0A1I6I607</accession>
<dbReference type="InterPro" id="IPR000873">
    <property type="entry name" value="AMP-dep_synth/lig_dom"/>
</dbReference>
<keyword evidence="2" id="KW-0436">Ligase</keyword>
<dbReference type="RefSeq" id="WP_092011262.1">
    <property type="nucleotide sequence ID" value="NZ_FOYW01000001.1"/>
</dbReference>
<organism evidence="5 6">
    <name type="scientific">Marinobacter daqiaonensis</name>
    <dbReference type="NCBI Taxonomy" id="650891"/>
    <lineage>
        <taxon>Bacteria</taxon>
        <taxon>Pseudomonadati</taxon>
        <taxon>Pseudomonadota</taxon>
        <taxon>Gammaproteobacteria</taxon>
        <taxon>Pseudomonadales</taxon>
        <taxon>Marinobacteraceae</taxon>
        <taxon>Marinobacter</taxon>
    </lineage>
</organism>
<dbReference type="InterPro" id="IPR020845">
    <property type="entry name" value="AMP-binding_CS"/>
</dbReference>
<dbReference type="PROSITE" id="PS00455">
    <property type="entry name" value="AMP_BINDING"/>
    <property type="match status" value="1"/>
</dbReference>
<evidence type="ECO:0000256" key="1">
    <source>
        <dbReference type="ARBA" id="ARBA00006432"/>
    </source>
</evidence>
<dbReference type="InterPro" id="IPR025110">
    <property type="entry name" value="AMP-bd_C"/>
</dbReference>
<dbReference type="AlphaFoldDB" id="A0A1I6I607"/>
<dbReference type="SUPFAM" id="SSF56801">
    <property type="entry name" value="Acetyl-CoA synthetase-like"/>
    <property type="match status" value="1"/>
</dbReference>
<dbReference type="STRING" id="650891.SAMN05216203_1868"/>